<gene>
    <name evidence="1" type="ORF">MAMA39_00620</name>
</gene>
<keyword evidence="2" id="KW-1185">Reference proteome</keyword>
<evidence type="ECO:0008006" key="3">
    <source>
        <dbReference type="Google" id="ProtNLM"/>
    </source>
</evidence>
<evidence type="ECO:0000313" key="1">
    <source>
        <dbReference type="EMBL" id="CDN40187.1"/>
    </source>
</evidence>
<name>A0A292II52_9MOLU</name>
<proteinExistence type="predicted"/>
<dbReference type="Proteomes" id="UP000261764">
    <property type="component" value="Chromosome I"/>
</dbReference>
<reference evidence="1 2" key="1">
    <citation type="journal article" date="2015" name="Clin. Infect. Dis.">
        <title>Genomic Investigations unmask Mycoplasma amphoriforme, a new respiratory pathogen.</title>
        <authorList>
            <person name="Gillespie S.H."/>
            <person name="Ling C.L."/>
            <person name="Oravcova K."/>
            <person name="Pinheiro M."/>
            <person name="Wells L."/>
            <person name="Bryant J.M."/>
            <person name="McHugh T.D."/>
            <person name="Bebear C."/>
            <person name="Webster D."/>
            <person name="Harris S.R."/>
            <person name="Seth-Smith H.M."/>
            <person name="Thomson N.R."/>
        </authorList>
    </citation>
    <scope>NUCLEOTIDE SEQUENCE [LARGE SCALE GENOMIC DNA]</scope>
    <source>
        <strain evidence="1 2">A39</strain>
    </source>
</reference>
<accession>A0A292II52</accession>
<dbReference type="AlphaFoldDB" id="A0A292II52"/>
<organism evidence="1 2">
    <name type="scientific">Mycoplasma amphoriforme A39</name>
    <dbReference type="NCBI Taxonomy" id="572419"/>
    <lineage>
        <taxon>Bacteria</taxon>
        <taxon>Bacillati</taxon>
        <taxon>Mycoplasmatota</taxon>
        <taxon>Mollicutes</taxon>
        <taxon>Mycoplasmataceae</taxon>
        <taxon>Mycoplasma</taxon>
    </lineage>
</organism>
<dbReference type="KEGG" id="mamp:MAMA39_00620"/>
<evidence type="ECO:0000313" key="2">
    <source>
        <dbReference type="Proteomes" id="UP000261764"/>
    </source>
</evidence>
<sequence>MSFYNKKSAKFIISDHARVRIKERLNLTGEFNFEIDNQINKILFGLKPEIKGRDGTDYYKIPKMYNYYAVVKRENSLVLSITPLSPAKKTKLY</sequence>
<dbReference type="RefSeq" id="WP_343251527.1">
    <property type="nucleotide sequence ID" value="NZ_HG937516.1"/>
</dbReference>
<protein>
    <recommendedName>
        <fullName evidence="3">DUF4258 domain-containing protein</fullName>
    </recommendedName>
</protein>
<dbReference type="EMBL" id="HG937516">
    <property type="protein sequence ID" value="CDN40187.1"/>
    <property type="molecule type" value="Genomic_DNA"/>
</dbReference>